<name>A0A5K1K021_9APHY</name>
<dbReference type="AlphaFoldDB" id="A0A5K1K021"/>
<accession>A0A5K1K021</accession>
<gene>
    <name evidence="1" type="primary">Q2VLJ1</name>
</gene>
<sequence length="79" mass="8715">MIAFLPNVGGVVGLADLYVDPALGFSLGWAAWYNWSVVLRKYLSNLTIYYPRLTAYPATEITAAAVVIGYWKQNIAKGM</sequence>
<organism evidence="1">
    <name type="scientific">Ganoderma boninense</name>
    <dbReference type="NCBI Taxonomy" id="34458"/>
    <lineage>
        <taxon>Eukaryota</taxon>
        <taxon>Fungi</taxon>
        <taxon>Dikarya</taxon>
        <taxon>Basidiomycota</taxon>
        <taxon>Agaricomycotina</taxon>
        <taxon>Agaricomycetes</taxon>
        <taxon>Polyporales</taxon>
        <taxon>Polyporaceae</taxon>
        <taxon>Ganoderma</taxon>
    </lineage>
</organism>
<reference evidence="1" key="1">
    <citation type="submission" date="2019-10" db="EMBL/GenBank/DDBJ databases">
        <authorList>
            <person name="Nor Muhammad N."/>
        </authorList>
    </citation>
    <scope>NUCLEOTIDE SEQUENCE</scope>
</reference>
<evidence type="ECO:0000313" key="1">
    <source>
        <dbReference type="EMBL" id="VWO98217.1"/>
    </source>
</evidence>
<protein>
    <submittedName>
        <fullName evidence="1">N/A</fullName>
    </submittedName>
</protein>
<proteinExistence type="predicted"/>
<dbReference type="EMBL" id="LR726808">
    <property type="protein sequence ID" value="VWO98217.1"/>
    <property type="molecule type" value="Genomic_DNA"/>
</dbReference>